<evidence type="ECO:0000313" key="3">
    <source>
        <dbReference type="Proteomes" id="UP001153076"/>
    </source>
</evidence>
<dbReference type="InterPro" id="IPR029472">
    <property type="entry name" value="Copia-like_N"/>
</dbReference>
<name>A0A9Q1JSX9_9CARY</name>
<keyword evidence="3" id="KW-1185">Reference proteome</keyword>
<organism evidence="2 3">
    <name type="scientific">Carnegiea gigantea</name>
    <dbReference type="NCBI Taxonomy" id="171969"/>
    <lineage>
        <taxon>Eukaryota</taxon>
        <taxon>Viridiplantae</taxon>
        <taxon>Streptophyta</taxon>
        <taxon>Embryophyta</taxon>
        <taxon>Tracheophyta</taxon>
        <taxon>Spermatophyta</taxon>
        <taxon>Magnoliopsida</taxon>
        <taxon>eudicotyledons</taxon>
        <taxon>Gunneridae</taxon>
        <taxon>Pentapetalae</taxon>
        <taxon>Caryophyllales</taxon>
        <taxon>Cactineae</taxon>
        <taxon>Cactaceae</taxon>
        <taxon>Cactoideae</taxon>
        <taxon>Echinocereeae</taxon>
        <taxon>Carnegiea</taxon>
    </lineage>
</organism>
<proteinExistence type="predicted"/>
<dbReference type="Proteomes" id="UP001153076">
    <property type="component" value="Unassembled WGS sequence"/>
</dbReference>
<evidence type="ECO:0000259" key="1">
    <source>
        <dbReference type="Pfam" id="PF14244"/>
    </source>
</evidence>
<dbReference type="OrthoDB" id="5544992at2759"/>
<sequence length="196" mass="22364">MSAERNRQNIGLSDLQNPLFLCPSKGPRSLAIQEKLIGAKNYRSWRRNVEIGLATKRKLGFVQGTVTRPTDDLIKAKMWDACNSMIIAWLMNSISESIGKSILFLNSAGQIRLQLEQRFALSNGSRKYKLNKDIYEVKQNHASISDYYTKLKCLWEDLEDMNELPKLSAITDEESQREILDMNKLDVESAALYSTV</sequence>
<gene>
    <name evidence="2" type="ORF">Cgig2_003060</name>
</gene>
<reference evidence="2" key="1">
    <citation type="submission" date="2022-04" db="EMBL/GenBank/DDBJ databases">
        <title>Carnegiea gigantea Genome sequencing and assembly v2.</title>
        <authorList>
            <person name="Copetti D."/>
            <person name="Sanderson M.J."/>
            <person name="Burquez A."/>
            <person name="Wojciechowski M.F."/>
        </authorList>
    </citation>
    <scope>NUCLEOTIDE SEQUENCE</scope>
    <source>
        <strain evidence="2">SGP5-SGP5p</strain>
        <tissue evidence="2">Aerial part</tissue>
    </source>
</reference>
<evidence type="ECO:0000313" key="2">
    <source>
        <dbReference type="EMBL" id="KAJ8430478.1"/>
    </source>
</evidence>
<protein>
    <recommendedName>
        <fullName evidence="1">Retrotransposon Copia-like N-terminal domain-containing protein</fullName>
    </recommendedName>
</protein>
<accession>A0A9Q1JSX9</accession>
<comment type="caution">
    <text evidence="2">The sequence shown here is derived from an EMBL/GenBank/DDBJ whole genome shotgun (WGS) entry which is preliminary data.</text>
</comment>
<dbReference type="EMBL" id="JAKOGI010000793">
    <property type="protein sequence ID" value="KAJ8430478.1"/>
    <property type="molecule type" value="Genomic_DNA"/>
</dbReference>
<dbReference type="AlphaFoldDB" id="A0A9Q1JSX9"/>
<dbReference type="Pfam" id="PF14244">
    <property type="entry name" value="Retrotran_gag_3"/>
    <property type="match status" value="1"/>
</dbReference>
<dbReference type="PANTHER" id="PTHR37610:SF6">
    <property type="entry name" value="GAG-POLYPEPTIDE OF LTR COPIA-TYPE-RELATED"/>
    <property type="match status" value="1"/>
</dbReference>
<dbReference type="PANTHER" id="PTHR37610">
    <property type="entry name" value="CCHC-TYPE DOMAIN-CONTAINING PROTEIN"/>
    <property type="match status" value="1"/>
</dbReference>
<feature type="domain" description="Retrotransposon Copia-like N-terminal" evidence="1">
    <location>
        <begin position="29"/>
        <end position="69"/>
    </location>
</feature>